<evidence type="ECO:0000256" key="1">
    <source>
        <dbReference type="SAM" id="MobiDB-lite"/>
    </source>
</evidence>
<sequence length="667" mass="76026">MSTARLREVSGRVCMLYDEYGGGNELLGRQDWFDTLQMLDRSLQDVLKSLKTPEESIESVQESAQHADEDLQPFEEPVRPEKSAQPEKAAQSGHEDPQFTQESKKPSDESSQPEKATQPFVLKPALKRLLNKTSAINAPNCTSHIPKWRNDPEIFFLPAQVQCMALRPTGFSVSSFLWGHTQSQDLDPKSESLMHIASTQQRLRMIGMWMLKTIHDTMEISRDQASLLSSDLPSISGKGYTKLADRGRRYCEFITDFGDSDVVFGVSDKDIPRSTFEVWPLAAKREELIEALKKRGILKAAKEFNGLTDFLLKFLYEKVKEYAFFHVSESSSRKRKRRSTQRDIAMETTAHPKTQHRVDLSTWETWRAKWLAPTESTPKTAVDVRGSAGNRVSVSQADHAFGSERDTPTPPTAATILEIPDEPGRGDVPHLADAQSLLQLATSGSNAPLSSTVAQSQSIHATGNYAQTPLRAETPDPFDIERYIYVNRPMFVPLSKDLEELWKGTWRLDWNGCPKRQFKREGLVAYKAVPFPTELNDLALGVGQFIHPVLERQVKQRLRFNSVALSLKSGAMKDEYKARISIVIHLMRTESDRSLPCFARNRTDEVFYSHDRKHLAIIEEDMCITKEEDEDEERFIWIRDLSEIRLNRRRMAIDLDQNKRTRNQEIA</sequence>
<feature type="compositionally biased region" description="Basic and acidic residues" evidence="1">
    <location>
        <begin position="76"/>
        <end position="85"/>
    </location>
</feature>
<protein>
    <submittedName>
        <fullName evidence="2">Uncharacterized protein</fullName>
    </submittedName>
</protein>
<feature type="compositionally biased region" description="Basic and acidic residues" evidence="1">
    <location>
        <begin position="93"/>
        <end position="108"/>
    </location>
</feature>
<accession>A0ABR2IWF7</accession>
<comment type="caution">
    <text evidence="2">The sequence shown here is derived from an EMBL/GenBank/DDBJ whole genome shotgun (WGS) entry which is preliminary data.</text>
</comment>
<dbReference type="EMBL" id="JAPCWZ010000004">
    <property type="protein sequence ID" value="KAK8869173.1"/>
    <property type="molecule type" value="Genomic_DNA"/>
</dbReference>
<name>A0ABR2IWF7_9PEZI</name>
<evidence type="ECO:0000313" key="2">
    <source>
        <dbReference type="EMBL" id="KAK8869173.1"/>
    </source>
</evidence>
<keyword evidence="3" id="KW-1185">Reference proteome</keyword>
<evidence type="ECO:0000313" key="3">
    <source>
        <dbReference type="Proteomes" id="UP001390339"/>
    </source>
</evidence>
<reference evidence="2 3" key="1">
    <citation type="journal article" date="2024" name="IMA Fungus">
        <title>Apiospora arundinis, a panoply of carbohydrate-active enzymes and secondary metabolites.</title>
        <authorList>
            <person name="Sorensen T."/>
            <person name="Petersen C."/>
            <person name="Muurmann A.T."/>
            <person name="Christiansen J.V."/>
            <person name="Brundto M.L."/>
            <person name="Overgaard C.K."/>
            <person name="Boysen A.T."/>
            <person name="Wollenberg R.D."/>
            <person name="Larsen T.O."/>
            <person name="Sorensen J.L."/>
            <person name="Nielsen K.L."/>
            <person name="Sondergaard T.E."/>
        </authorList>
    </citation>
    <scope>NUCLEOTIDE SEQUENCE [LARGE SCALE GENOMIC DNA]</scope>
    <source>
        <strain evidence="2 3">AAU 773</strain>
    </source>
</reference>
<dbReference type="Proteomes" id="UP001390339">
    <property type="component" value="Unassembled WGS sequence"/>
</dbReference>
<organism evidence="2 3">
    <name type="scientific">Apiospora arundinis</name>
    <dbReference type="NCBI Taxonomy" id="335852"/>
    <lineage>
        <taxon>Eukaryota</taxon>
        <taxon>Fungi</taxon>
        <taxon>Dikarya</taxon>
        <taxon>Ascomycota</taxon>
        <taxon>Pezizomycotina</taxon>
        <taxon>Sordariomycetes</taxon>
        <taxon>Xylariomycetidae</taxon>
        <taxon>Amphisphaeriales</taxon>
        <taxon>Apiosporaceae</taxon>
        <taxon>Apiospora</taxon>
    </lineage>
</organism>
<feature type="region of interest" description="Disordered" evidence="1">
    <location>
        <begin position="54"/>
        <end position="121"/>
    </location>
</feature>
<gene>
    <name evidence="2" type="ORF">PGQ11_007751</name>
</gene>
<proteinExistence type="predicted"/>